<feature type="domain" description="HTH cro/C1-type" evidence="1">
    <location>
        <begin position="7"/>
        <end position="59"/>
    </location>
</feature>
<dbReference type="AlphaFoldDB" id="A0A2T1GH08"/>
<dbReference type="Gene3D" id="1.10.260.40">
    <property type="entry name" value="lambda repressor-like DNA-binding domains"/>
    <property type="match status" value="1"/>
</dbReference>
<evidence type="ECO:0000259" key="1">
    <source>
        <dbReference type="SMART" id="SM00530"/>
    </source>
</evidence>
<dbReference type="RefSeq" id="WP_106303623.1">
    <property type="nucleotide sequence ID" value="NZ_PVWO01000099.1"/>
</dbReference>
<protein>
    <recommendedName>
        <fullName evidence="1">HTH cro/C1-type domain-containing protein</fullName>
    </recommendedName>
</protein>
<evidence type="ECO:0000313" key="2">
    <source>
        <dbReference type="EMBL" id="PSB56968.1"/>
    </source>
</evidence>
<dbReference type="EMBL" id="PVWO01000099">
    <property type="protein sequence ID" value="PSB56968.1"/>
    <property type="molecule type" value="Genomic_DNA"/>
</dbReference>
<dbReference type="InterPro" id="IPR001387">
    <property type="entry name" value="Cro/C1-type_HTH"/>
</dbReference>
<dbReference type="SMART" id="SM00530">
    <property type="entry name" value="HTH_XRE"/>
    <property type="match status" value="1"/>
</dbReference>
<dbReference type="Proteomes" id="UP000238937">
    <property type="component" value="Unassembled WGS sequence"/>
</dbReference>
<sequence length="82" mass="8977">MIDNGKRLKELIRKRGFRIGAVAEAIDVAPSTMDRWTDNAPIGKLIKLSRFTGIPILEVISCFDTEDESASTAPETQGRGNS</sequence>
<evidence type="ECO:0000313" key="3">
    <source>
        <dbReference type="Proteomes" id="UP000238937"/>
    </source>
</evidence>
<reference evidence="2 3" key="1">
    <citation type="submission" date="2018-03" db="EMBL/GenBank/DDBJ databases">
        <title>The ancient ancestry and fast evolution of plastids.</title>
        <authorList>
            <person name="Moore K.R."/>
            <person name="Magnabosco C."/>
            <person name="Momper L."/>
            <person name="Gold D.A."/>
            <person name="Bosak T."/>
            <person name="Fournier G.P."/>
        </authorList>
    </citation>
    <scope>NUCLEOTIDE SEQUENCE [LARGE SCALE GENOMIC DNA]</scope>
    <source>
        <strain evidence="2 3">CCALA 037</strain>
    </source>
</reference>
<keyword evidence="3" id="KW-1185">Reference proteome</keyword>
<dbReference type="SUPFAM" id="SSF47413">
    <property type="entry name" value="lambda repressor-like DNA-binding domains"/>
    <property type="match status" value="1"/>
</dbReference>
<gene>
    <name evidence="2" type="ORF">C7B77_10055</name>
</gene>
<organism evidence="2 3">
    <name type="scientific">Chamaesiphon polymorphus CCALA 037</name>
    <dbReference type="NCBI Taxonomy" id="2107692"/>
    <lineage>
        <taxon>Bacteria</taxon>
        <taxon>Bacillati</taxon>
        <taxon>Cyanobacteriota</taxon>
        <taxon>Cyanophyceae</taxon>
        <taxon>Gomontiellales</taxon>
        <taxon>Chamaesiphonaceae</taxon>
        <taxon>Chamaesiphon</taxon>
    </lineage>
</organism>
<dbReference type="GO" id="GO:0003677">
    <property type="term" value="F:DNA binding"/>
    <property type="evidence" value="ECO:0007669"/>
    <property type="project" value="InterPro"/>
</dbReference>
<proteinExistence type="predicted"/>
<dbReference type="CDD" id="cd00093">
    <property type="entry name" value="HTH_XRE"/>
    <property type="match status" value="1"/>
</dbReference>
<comment type="caution">
    <text evidence="2">The sequence shown here is derived from an EMBL/GenBank/DDBJ whole genome shotgun (WGS) entry which is preliminary data.</text>
</comment>
<accession>A0A2T1GH08</accession>
<name>A0A2T1GH08_9CYAN</name>
<dbReference type="InterPro" id="IPR010982">
    <property type="entry name" value="Lambda_DNA-bd_dom_sf"/>
</dbReference>